<reference evidence="2 3" key="1">
    <citation type="journal article" date="2017" name="Curr. Biol.">
        <title>The Evolution of Venom by Co-option of Single-Copy Genes.</title>
        <authorList>
            <person name="Martinson E.O."/>
            <person name="Mrinalini"/>
            <person name="Kelkar Y.D."/>
            <person name="Chang C.H."/>
            <person name="Werren J.H."/>
        </authorList>
    </citation>
    <scope>NUCLEOTIDE SEQUENCE [LARGE SCALE GENOMIC DNA]</scope>
    <source>
        <strain evidence="2 3">Alberta</strain>
        <tissue evidence="2">Whole body</tissue>
    </source>
</reference>
<feature type="compositionally biased region" description="Polar residues" evidence="1">
    <location>
        <begin position="26"/>
        <end position="35"/>
    </location>
</feature>
<comment type="caution">
    <text evidence="2">The sequence shown here is derived from an EMBL/GenBank/DDBJ whole genome shotgun (WGS) entry which is preliminary data.</text>
</comment>
<organism evidence="2 3">
    <name type="scientific">Trichomalopsis sarcophagae</name>
    <dbReference type="NCBI Taxonomy" id="543379"/>
    <lineage>
        <taxon>Eukaryota</taxon>
        <taxon>Metazoa</taxon>
        <taxon>Ecdysozoa</taxon>
        <taxon>Arthropoda</taxon>
        <taxon>Hexapoda</taxon>
        <taxon>Insecta</taxon>
        <taxon>Pterygota</taxon>
        <taxon>Neoptera</taxon>
        <taxon>Endopterygota</taxon>
        <taxon>Hymenoptera</taxon>
        <taxon>Apocrita</taxon>
        <taxon>Proctotrupomorpha</taxon>
        <taxon>Chalcidoidea</taxon>
        <taxon>Pteromalidae</taxon>
        <taxon>Pteromalinae</taxon>
        <taxon>Trichomalopsis</taxon>
    </lineage>
</organism>
<feature type="region of interest" description="Disordered" evidence="1">
    <location>
        <begin position="26"/>
        <end position="61"/>
    </location>
</feature>
<accession>A0A232ENZ4</accession>
<evidence type="ECO:0000313" key="3">
    <source>
        <dbReference type="Proteomes" id="UP000215335"/>
    </source>
</evidence>
<gene>
    <name evidence="2" type="ORF">TSAR_000484</name>
</gene>
<dbReference type="EMBL" id="NNAY01003053">
    <property type="protein sequence ID" value="OXU20047.1"/>
    <property type="molecule type" value="Genomic_DNA"/>
</dbReference>
<protein>
    <submittedName>
        <fullName evidence="2">Uncharacterized protein</fullName>
    </submittedName>
</protein>
<name>A0A232ENZ4_9HYME</name>
<sequence>MNSASKLDAKRIKTIESQRCKSLNPLASSVGQASSAEDGGTMTIEHNGDARMREEKSITRDVPTLDLSKTFGLLGPVGSKSSLSHKGQRAKDETDSRFAWSPGVGPRKAA</sequence>
<evidence type="ECO:0000313" key="2">
    <source>
        <dbReference type="EMBL" id="OXU20047.1"/>
    </source>
</evidence>
<evidence type="ECO:0000256" key="1">
    <source>
        <dbReference type="SAM" id="MobiDB-lite"/>
    </source>
</evidence>
<keyword evidence="3" id="KW-1185">Reference proteome</keyword>
<feature type="compositionally biased region" description="Basic and acidic residues" evidence="1">
    <location>
        <begin position="46"/>
        <end position="59"/>
    </location>
</feature>
<feature type="region of interest" description="Disordered" evidence="1">
    <location>
        <begin position="75"/>
        <end position="110"/>
    </location>
</feature>
<dbReference type="Proteomes" id="UP000215335">
    <property type="component" value="Unassembled WGS sequence"/>
</dbReference>
<proteinExistence type="predicted"/>
<dbReference type="AlphaFoldDB" id="A0A232ENZ4"/>